<organism evidence="1 2">
    <name type="scientific">Eretmocerus hayati</name>
    <dbReference type="NCBI Taxonomy" id="131215"/>
    <lineage>
        <taxon>Eukaryota</taxon>
        <taxon>Metazoa</taxon>
        <taxon>Ecdysozoa</taxon>
        <taxon>Arthropoda</taxon>
        <taxon>Hexapoda</taxon>
        <taxon>Insecta</taxon>
        <taxon>Pterygota</taxon>
        <taxon>Neoptera</taxon>
        <taxon>Endopterygota</taxon>
        <taxon>Hymenoptera</taxon>
        <taxon>Apocrita</taxon>
        <taxon>Proctotrupomorpha</taxon>
        <taxon>Chalcidoidea</taxon>
        <taxon>Aphelinidae</taxon>
        <taxon>Aphelininae</taxon>
        <taxon>Eretmocerus</taxon>
    </lineage>
</organism>
<evidence type="ECO:0000313" key="1">
    <source>
        <dbReference type="EMBL" id="KAJ8666482.1"/>
    </source>
</evidence>
<dbReference type="Proteomes" id="UP001239111">
    <property type="component" value="Chromosome 4"/>
</dbReference>
<comment type="caution">
    <text evidence="1">The sequence shown here is derived from an EMBL/GenBank/DDBJ whole genome shotgun (WGS) entry which is preliminary data.</text>
</comment>
<accession>A0ACC2N5Q5</accession>
<protein>
    <submittedName>
        <fullName evidence="1">Uncharacterized protein</fullName>
    </submittedName>
</protein>
<evidence type="ECO:0000313" key="2">
    <source>
        <dbReference type="Proteomes" id="UP001239111"/>
    </source>
</evidence>
<reference evidence="1" key="1">
    <citation type="submission" date="2023-04" db="EMBL/GenBank/DDBJ databases">
        <title>A chromosome-level genome assembly of the parasitoid wasp Eretmocerus hayati.</title>
        <authorList>
            <person name="Zhong Y."/>
            <person name="Liu S."/>
            <person name="Liu Y."/>
        </authorList>
    </citation>
    <scope>NUCLEOTIDE SEQUENCE</scope>
    <source>
        <strain evidence="1">ZJU_SS_LIU_2023</strain>
    </source>
</reference>
<name>A0ACC2N5Q5_9HYME</name>
<dbReference type="EMBL" id="CM056744">
    <property type="protein sequence ID" value="KAJ8666482.1"/>
    <property type="molecule type" value="Genomic_DNA"/>
</dbReference>
<proteinExistence type="predicted"/>
<keyword evidence="2" id="KW-1185">Reference proteome</keyword>
<sequence>MRSSMMKSFFIRAGKSFHSQQPAGSEVTLVDKDSRYGFQEALLTNKKMQNELEWDLYSCEDSRASAAKGNSDSTVETTFTDFASAVFPLAPASIPNYPSLVARFDEPVGISSPTSSKVNLCKEIDSGRQTLADLANSNSLSDREKSSSSFVADIQCDSHVPSTVQNAAPQSCDVVARLSRSHQVPFSLAHNPNHHPVDGPILTSHDEDTIMLNENMPLAVTQYSIEDSRVHQRTFDDSAFQFGHSSTVGLDESSDSASQSRSSSTLRIDESTDSASQSENSSTLGVNDSTDSASRSGNSNALEIGQNTTPSIFNLKKRHRDYVPKTKTRKRQSDPNSWIDVQAKKARVSGEAGVGRKNKPILPKSMDIEGCGPDCPMKCTEHINVPSRKKCFGAWYKLESV</sequence>
<gene>
    <name evidence="1" type="ORF">QAD02_008144</name>
</gene>